<evidence type="ECO:0000313" key="9">
    <source>
        <dbReference type="EMBL" id="AQQ60028.1"/>
    </source>
</evidence>
<protein>
    <recommendedName>
        <fullName evidence="4">dTDP-4-dehydrorhamnose 3,5-epimerase</fullName>
        <ecNumber evidence="3">5.1.3.13</ecNumber>
    </recommendedName>
    <alternativeName>
        <fullName evidence="6">Thymidine diphospho-4-keto-rhamnose 3,5-epimerase</fullName>
    </alternativeName>
    <alternativeName>
        <fullName evidence="5">dTDP-4-keto-6-deoxyglucose 3,5-epimerase</fullName>
    </alternativeName>
    <alternativeName>
        <fullName evidence="7">dTDP-6-deoxy-D-xylo-4-hexulose 3,5-epimerase</fullName>
    </alternativeName>
</protein>
<dbReference type="Gene3D" id="2.60.120.10">
    <property type="entry name" value="Jelly Rolls"/>
    <property type="match status" value="1"/>
</dbReference>
<evidence type="ECO:0000256" key="5">
    <source>
        <dbReference type="ARBA" id="ARBA00029758"/>
    </source>
</evidence>
<comment type="function">
    <text evidence="2">Catalyzes the epimerization of the C3' and C5'positions of dTDP-6-deoxy-D-xylo-4-hexulose, forming dTDP-6-deoxy-L-lyxo-4-hexulose.</text>
</comment>
<dbReference type="Proteomes" id="UP000188298">
    <property type="component" value="Chromosome"/>
</dbReference>
<dbReference type="GO" id="GO:0005829">
    <property type="term" value="C:cytosol"/>
    <property type="evidence" value="ECO:0007669"/>
    <property type="project" value="TreeGrafter"/>
</dbReference>
<evidence type="ECO:0000256" key="3">
    <source>
        <dbReference type="ARBA" id="ARBA00012098"/>
    </source>
</evidence>
<sequence length="181" mass="21208">MAIEFDIAESKLLQGVYIITPNKFRDLRGEIWSIFTEEHIGKLIPNNIRFKHDKIITSCHNVLRGIHGDVKTYKLVTCVYGEVHQVVVDCRKDSQTYLKWEKFIINENNQQIILIPPNMGNSYYVSSNHAVYYYKLAYDGEYLDAQDQFTYAWNDEKIGINWPTTKPILSERDIIADSRNR</sequence>
<organism evidence="9 10">
    <name type="scientific">Helicobacter bilis</name>
    <dbReference type="NCBI Taxonomy" id="37372"/>
    <lineage>
        <taxon>Bacteria</taxon>
        <taxon>Pseudomonadati</taxon>
        <taxon>Campylobacterota</taxon>
        <taxon>Epsilonproteobacteria</taxon>
        <taxon>Campylobacterales</taxon>
        <taxon>Helicobacteraceae</taxon>
        <taxon>Helicobacter</taxon>
    </lineage>
</organism>
<name>A0A1Q2LHY7_9HELI</name>
<dbReference type="InterPro" id="IPR011051">
    <property type="entry name" value="RmlC_Cupin_sf"/>
</dbReference>
<comment type="catalytic activity">
    <reaction evidence="1">
        <text>dTDP-4-dehydro-6-deoxy-alpha-D-glucose = dTDP-4-dehydro-beta-L-rhamnose</text>
        <dbReference type="Rhea" id="RHEA:16969"/>
        <dbReference type="ChEBI" id="CHEBI:57649"/>
        <dbReference type="ChEBI" id="CHEBI:62830"/>
        <dbReference type="EC" id="5.1.3.13"/>
    </reaction>
</comment>
<evidence type="ECO:0000256" key="6">
    <source>
        <dbReference type="ARBA" id="ARBA00031424"/>
    </source>
</evidence>
<dbReference type="GO" id="GO:0000271">
    <property type="term" value="P:polysaccharide biosynthetic process"/>
    <property type="evidence" value="ECO:0007669"/>
    <property type="project" value="TreeGrafter"/>
</dbReference>
<dbReference type="EMBL" id="CP019645">
    <property type="protein sequence ID" value="AQQ60028.1"/>
    <property type="molecule type" value="Genomic_DNA"/>
</dbReference>
<dbReference type="KEGG" id="hbl:XJ32_07900"/>
<dbReference type="GO" id="GO:0008830">
    <property type="term" value="F:dTDP-4-dehydrorhamnose 3,5-epimerase activity"/>
    <property type="evidence" value="ECO:0007669"/>
    <property type="project" value="UniProtKB-EC"/>
</dbReference>
<dbReference type="PANTHER" id="PTHR21047">
    <property type="entry name" value="DTDP-6-DEOXY-D-GLUCOSE-3,5 EPIMERASE"/>
    <property type="match status" value="1"/>
</dbReference>
<accession>A0A1Q2LHY7</accession>
<dbReference type="PANTHER" id="PTHR21047:SF2">
    <property type="entry name" value="THYMIDINE DIPHOSPHO-4-KETO-RHAMNOSE 3,5-EPIMERASE"/>
    <property type="match status" value="1"/>
</dbReference>
<dbReference type="AlphaFoldDB" id="A0A1Q2LHY7"/>
<gene>
    <name evidence="9" type="ORF">XJ32_07900</name>
</gene>
<dbReference type="RefSeq" id="WP_077388941.1">
    <property type="nucleotide sequence ID" value="NZ_CP019645.1"/>
</dbReference>
<evidence type="ECO:0000313" key="10">
    <source>
        <dbReference type="Proteomes" id="UP000188298"/>
    </source>
</evidence>
<evidence type="ECO:0000256" key="4">
    <source>
        <dbReference type="ARBA" id="ARBA00019595"/>
    </source>
</evidence>
<reference evidence="9 10" key="1">
    <citation type="submission" date="2017-02" db="EMBL/GenBank/DDBJ databases">
        <title>Whole genome sequencing of Helicobacter bilis strain AAQJH.</title>
        <authorList>
            <person name="Conlan S."/>
            <person name="Thomas P.J."/>
            <person name="Mullikin J."/>
            <person name="Palmore T.N."/>
            <person name="Frank K.M."/>
            <person name="Segre J.A."/>
        </authorList>
    </citation>
    <scope>NUCLEOTIDE SEQUENCE [LARGE SCALE GENOMIC DNA]</scope>
    <source>
        <strain evidence="9 10">AAQJH</strain>
    </source>
</reference>
<evidence type="ECO:0000256" key="7">
    <source>
        <dbReference type="ARBA" id="ARBA00033311"/>
    </source>
</evidence>
<dbReference type="SUPFAM" id="SSF51182">
    <property type="entry name" value="RmlC-like cupins"/>
    <property type="match status" value="1"/>
</dbReference>
<feature type="active site" description="Proton donor" evidence="8">
    <location>
        <position position="134"/>
    </location>
</feature>
<proteinExistence type="predicted"/>
<feature type="active site" description="Proton acceptor" evidence="8">
    <location>
        <position position="67"/>
    </location>
</feature>
<dbReference type="Pfam" id="PF00908">
    <property type="entry name" value="dTDP_sugar_isom"/>
    <property type="match status" value="1"/>
</dbReference>
<evidence type="ECO:0000256" key="8">
    <source>
        <dbReference type="PIRSR" id="PIRSR600888-1"/>
    </source>
</evidence>
<evidence type="ECO:0000256" key="1">
    <source>
        <dbReference type="ARBA" id="ARBA00001298"/>
    </source>
</evidence>
<dbReference type="EC" id="5.1.3.13" evidence="3"/>
<dbReference type="InterPro" id="IPR014710">
    <property type="entry name" value="RmlC-like_jellyroll"/>
</dbReference>
<dbReference type="InterPro" id="IPR000888">
    <property type="entry name" value="RmlC-like"/>
</dbReference>
<evidence type="ECO:0000256" key="2">
    <source>
        <dbReference type="ARBA" id="ARBA00001997"/>
    </source>
</evidence>